<dbReference type="AlphaFoldDB" id="A0A917WAY1"/>
<feature type="region of interest" description="Disordered" evidence="1">
    <location>
        <begin position="143"/>
        <end position="192"/>
    </location>
</feature>
<keyword evidence="2" id="KW-1133">Transmembrane helix</keyword>
<gene>
    <name evidence="3" type="ORF">GCM10011594_01700</name>
</gene>
<feature type="region of interest" description="Disordered" evidence="1">
    <location>
        <begin position="1"/>
        <end position="24"/>
    </location>
</feature>
<name>A0A917WAY1_9ACTN</name>
<evidence type="ECO:0000256" key="1">
    <source>
        <dbReference type="SAM" id="MobiDB-lite"/>
    </source>
</evidence>
<dbReference type="Proteomes" id="UP000655208">
    <property type="component" value="Unassembled WGS sequence"/>
</dbReference>
<accession>A0A917WAY1</accession>
<reference evidence="3" key="1">
    <citation type="journal article" date="2014" name="Int. J. Syst. Evol. Microbiol.">
        <title>Complete genome sequence of Corynebacterium casei LMG S-19264T (=DSM 44701T), isolated from a smear-ripened cheese.</title>
        <authorList>
            <consortium name="US DOE Joint Genome Institute (JGI-PGF)"/>
            <person name="Walter F."/>
            <person name="Albersmeier A."/>
            <person name="Kalinowski J."/>
            <person name="Ruckert C."/>
        </authorList>
    </citation>
    <scope>NUCLEOTIDE SEQUENCE</scope>
    <source>
        <strain evidence="3">CGMCC 4.7308</strain>
    </source>
</reference>
<keyword evidence="4" id="KW-1185">Reference proteome</keyword>
<sequence>MPADRTAPPPAAPTEWEVPDTVRGRRPPDIGRTLLTSVPAFALLIGFAVLHHAFSLLIMWALMFAVLVLPRLRPVTVVDQQGVYRPWRWRRRVGWEQVDYVAPPAPGVASPRLVLRNDSTVPLDDIPPDVAWQVAAIGGKPYHPHRVPMPAAPRSNRPATDEQRAEDVRRRAARLSDGWADLERRNERRGRG</sequence>
<evidence type="ECO:0000313" key="3">
    <source>
        <dbReference type="EMBL" id="GGL85689.1"/>
    </source>
</evidence>
<keyword evidence="2" id="KW-0472">Membrane</keyword>
<reference evidence="3" key="2">
    <citation type="submission" date="2020-09" db="EMBL/GenBank/DDBJ databases">
        <authorList>
            <person name="Sun Q."/>
            <person name="Zhou Y."/>
        </authorList>
    </citation>
    <scope>NUCLEOTIDE SEQUENCE</scope>
    <source>
        <strain evidence="3">CGMCC 4.7308</strain>
    </source>
</reference>
<organism evidence="3 4">
    <name type="scientific">Nakamurella endophytica</name>
    <dbReference type="NCBI Taxonomy" id="1748367"/>
    <lineage>
        <taxon>Bacteria</taxon>
        <taxon>Bacillati</taxon>
        <taxon>Actinomycetota</taxon>
        <taxon>Actinomycetes</taxon>
        <taxon>Nakamurellales</taxon>
        <taxon>Nakamurellaceae</taxon>
        <taxon>Nakamurella</taxon>
    </lineage>
</organism>
<protein>
    <recommendedName>
        <fullName evidence="5">PH domain-containing protein</fullName>
    </recommendedName>
</protein>
<evidence type="ECO:0000256" key="2">
    <source>
        <dbReference type="SAM" id="Phobius"/>
    </source>
</evidence>
<keyword evidence="2" id="KW-0812">Transmembrane</keyword>
<evidence type="ECO:0000313" key="4">
    <source>
        <dbReference type="Proteomes" id="UP000655208"/>
    </source>
</evidence>
<comment type="caution">
    <text evidence="3">The sequence shown here is derived from an EMBL/GenBank/DDBJ whole genome shotgun (WGS) entry which is preliminary data.</text>
</comment>
<feature type="transmembrane region" description="Helical" evidence="2">
    <location>
        <begin position="41"/>
        <end position="69"/>
    </location>
</feature>
<feature type="compositionally biased region" description="Basic and acidic residues" evidence="1">
    <location>
        <begin position="159"/>
        <end position="170"/>
    </location>
</feature>
<proteinExistence type="predicted"/>
<dbReference type="EMBL" id="BMNA01000001">
    <property type="protein sequence ID" value="GGL85689.1"/>
    <property type="molecule type" value="Genomic_DNA"/>
</dbReference>
<evidence type="ECO:0008006" key="5">
    <source>
        <dbReference type="Google" id="ProtNLM"/>
    </source>
</evidence>